<evidence type="ECO:0000313" key="2">
    <source>
        <dbReference type="Proteomes" id="UP000296706"/>
    </source>
</evidence>
<protein>
    <submittedName>
        <fullName evidence="1">Uncharacterized protein</fullName>
    </submittedName>
</protein>
<dbReference type="AlphaFoldDB" id="A0A4D6HAI9"/>
<gene>
    <name evidence="1" type="ORF">DV733_06040</name>
</gene>
<accession>A0A4D6HAI9</accession>
<reference evidence="1 2" key="1">
    <citation type="journal article" date="2019" name="Nat. Commun.">
        <title>A new type of DNA phosphorothioation-based antiviral system in archaea.</title>
        <authorList>
            <person name="Xiong L."/>
            <person name="Liu S."/>
            <person name="Chen S."/>
            <person name="Xiao Y."/>
            <person name="Zhu B."/>
            <person name="Gao Y."/>
            <person name="Zhang Y."/>
            <person name="Chen B."/>
            <person name="Luo J."/>
            <person name="Deng Z."/>
            <person name="Chen X."/>
            <person name="Wang L."/>
            <person name="Chen S."/>
        </authorList>
    </citation>
    <scope>NUCLEOTIDE SEQUENCE [LARGE SCALE GENOMIC DNA]</scope>
    <source>
        <strain evidence="1 2">CBA1105</strain>
    </source>
</reference>
<dbReference type="OrthoDB" id="190089at2157"/>
<organism evidence="1 2">
    <name type="scientific">Halapricum salinum</name>
    <dbReference type="NCBI Taxonomy" id="1457250"/>
    <lineage>
        <taxon>Archaea</taxon>
        <taxon>Methanobacteriati</taxon>
        <taxon>Methanobacteriota</taxon>
        <taxon>Stenosarchaea group</taxon>
        <taxon>Halobacteria</taxon>
        <taxon>Halobacteriales</taxon>
        <taxon>Haloarculaceae</taxon>
        <taxon>Halapricum</taxon>
    </lineage>
</organism>
<proteinExistence type="predicted"/>
<keyword evidence="2" id="KW-1185">Reference proteome</keyword>
<dbReference type="Proteomes" id="UP000296706">
    <property type="component" value="Chromosome"/>
</dbReference>
<name>A0A4D6HAI9_9EURY</name>
<sequence>MVHCPECDATFQTPEDVVFVDTDSSLGFISASKRYYTMECAHCGAVIGSGVAGAKSNAGGGAT</sequence>
<dbReference type="STRING" id="1457250.GCA_000755225_00285"/>
<dbReference type="GeneID" id="39847406"/>
<dbReference type="EMBL" id="CP031310">
    <property type="protein sequence ID" value="QCC50830.1"/>
    <property type="molecule type" value="Genomic_DNA"/>
</dbReference>
<evidence type="ECO:0000313" key="1">
    <source>
        <dbReference type="EMBL" id="QCC50830.1"/>
    </source>
</evidence>
<dbReference type="RefSeq" id="WP_049995611.1">
    <property type="nucleotide sequence ID" value="NZ_CP031310.1"/>
</dbReference>
<dbReference type="KEGG" id="hsn:DV733_06040"/>